<protein>
    <submittedName>
        <fullName evidence="1">Uncharacterized protein</fullName>
    </submittedName>
</protein>
<name>A0ABT1I4F8_STRSD</name>
<comment type="caution">
    <text evidence="1">The sequence shown here is derived from an EMBL/GenBank/DDBJ whole genome shotgun (WGS) entry which is preliminary data.</text>
</comment>
<dbReference type="Proteomes" id="UP001205311">
    <property type="component" value="Unassembled WGS sequence"/>
</dbReference>
<reference evidence="1 2" key="1">
    <citation type="submission" date="2022-06" db="EMBL/GenBank/DDBJ databases">
        <title>Genomic Encyclopedia of Archaeal and Bacterial Type Strains, Phase II (KMG-II): from individual species to whole genera.</title>
        <authorList>
            <person name="Goeker M."/>
        </authorList>
    </citation>
    <scope>NUCLEOTIDE SEQUENCE [LARGE SCALE GENOMIC DNA]</scope>
    <source>
        <strain evidence="1 2">DSM 40477</strain>
    </source>
</reference>
<organism evidence="1 2">
    <name type="scientific">Streptoalloteichus tenebrarius (strain ATCC 17920 / DSM 40477 / JCM 4838 / CBS 697.72 / NBRC 16177 / NCIMB 11028 / NRRL B-12390 / A12253. 1 / ISP 5477)</name>
    <name type="common">Streptomyces tenebrarius</name>
    <dbReference type="NCBI Taxonomy" id="1933"/>
    <lineage>
        <taxon>Bacteria</taxon>
        <taxon>Bacillati</taxon>
        <taxon>Actinomycetota</taxon>
        <taxon>Actinomycetes</taxon>
        <taxon>Pseudonocardiales</taxon>
        <taxon>Pseudonocardiaceae</taxon>
        <taxon>Streptoalloteichus</taxon>
    </lineage>
</organism>
<keyword evidence="2" id="KW-1185">Reference proteome</keyword>
<gene>
    <name evidence="1" type="ORF">LX15_006413</name>
</gene>
<accession>A0ABT1I4F8</accession>
<evidence type="ECO:0000313" key="1">
    <source>
        <dbReference type="EMBL" id="MCP2262671.1"/>
    </source>
</evidence>
<dbReference type="EMBL" id="JAMTCP010000095">
    <property type="protein sequence ID" value="MCP2262671.1"/>
    <property type="molecule type" value="Genomic_DNA"/>
</dbReference>
<feature type="non-terminal residue" evidence="1">
    <location>
        <position position="91"/>
    </location>
</feature>
<sequence length="91" mass="9693">MNDAFEAGWIAAGEKKTSAGPLGFFESRTPVTPDKFATSTQFADPFWLRLLLRQTAGFHGLGAGGHGGQVDVPLLHDGHGFARDDDDVPVP</sequence>
<evidence type="ECO:0000313" key="2">
    <source>
        <dbReference type="Proteomes" id="UP001205311"/>
    </source>
</evidence>
<proteinExistence type="predicted"/>